<comment type="similarity">
    <text evidence="1 3">Belongs to the short-chain dehydrogenases/reductases (SDR) family.</text>
</comment>
<evidence type="ECO:0000313" key="4">
    <source>
        <dbReference type="EMBL" id="KAK7430517.1"/>
    </source>
</evidence>
<dbReference type="PROSITE" id="PS00061">
    <property type="entry name" value="ADH_SHORT"/>
    <property type="match status" value="1"/>
</dbReference>
<dbReference type="InterPro" id="IPR002347">
    <property type="entry name" value="SDR_fam"/>
</dbReference>
<dbReference type="Gene3D" id="3.40.50.720">
    <property type="entry name" value="NAD(P)-binding Rossmann-like Domain"/>
    <property type="match status" value="1"/>
</dbReference>
<proteinExistence type="inferred from homology"/>
<evidence type="ECO:0000256" key="3">
    <source>
        <dbReference type="RuleBase" id="RU000363"/>
    </source>
</evidence>
<accession>A0ABR1ICI6</accession>
<dbReference type="SUPFAM" id="SSF51735">
    <property type="entry name" value="NAD(P)-binding Rossmann-fold domains"/>
    <property type="match status" value="1"/>
</dbReference>
<evidence type="ECO:0000256" key="1">
    <source>
        <dbReference type="ARBA" id="ARBA00006484"/>
    </source>
</evidence>
<dbReference type="CDD" id="cd05233">
    <property type="entry name" value="SDR_c"/>
    <property type="match status" value="1"/>
</dbReference>
<evidence type="ECO:0000313" key="5">
    <source>
        <dbReference type="Proteomes" id="UP001498421"/>
    </source>
</evidence>
<keyword evidence="5" id="KW-1185">Reference proteome</keyword>
<evidence type="ECO:0000256" key="2">
    <source>
        <dbReference type="ARBA" id="ARBA00022857"/>
    </source>
</evidence>
<sequence length="195" mass="20641">MEGAGPAATDLIRPRHPKSVYYTELERAILVVGSDTFGCVLVLGHGDSMPAAIRDETPNAKVLTTARNVRDGRAVADWYTESGPKLGPIHGSVNAAGIAPPSHFVTPIDEVPDEDWERTIGINLTGLMLCMREQVRAMKKSKASGSVVNITSTADLSGFANGGPYSAAKWGVNGLTWSVAKETAKSGVRITRVAP</sequence>
<keyword evidence="2" id="KW-0521">NADP</keyword>
<dbReference type="PANTHER" id="PTHR42760">
    <property type="entry name" value="SHORT-CHAIN DEHYDROGENASES/REDUCTASES FAMILY MEMBER"/>
    <property type="match status" value="1"/>
</dbReference>
<comment type="caution">
    <text evidence="4">The sequence shown here is derived from an EMBL/GenBank/DDBJ whole genome shotgun (WGS) entry which is preliminary data.</text>
</comment>
<protein>
    <submittedName>
        <fullName evidence="4">Uncharacterized protein</fullName>
    </submittedName>
</protein>
<dbReference type="PANTHER" id="PTHR42760:SF45">
    <property type="entry name" value="SHORT CHAIN DEHYDROGENASE_REDUCTASE FAMILY PROTEIN, PUTATIVE (AFU_ORTHOLOGUE AFUA_3G09150)-RELATED"/>
    <property type="match status" value="1"/>
</dbReference>
<gene>
    <name evidence="4" type="ORF">QQZ08_003036</name>
</gene>
<dbReference type="Proteomes" id="UP001498421">
    <property type="component" value="Unassembled WGS sequence"/>
</dbReference>
<dbReference type="InterPro" id="IPR020904">
    <property type="entry name" value="Sc_DH/Rdtase_CS"/>
</dbReference>
<organism evidence="4 5">
    <name type="scientific">Neonectria magnoliae</name>
    <dbReference type="NCBI Taxonomy" id="2732573"/>
    <lineage>
        <taxon>Eukaryota</taxon>
        <taxon>Fungi</taxon>
        <taxon>Dikarya</taxon>
        <taxon>Ascomycota</taxon>
        <taxon>Pezizomycotina</taxon>
        <taxon>Sordariomycetes</taxon>
        <taxon>Hypocreomycetidae</taxon>
        <taxon>Hypocreales</taxon>
        <taxon>Nectriaceae</taxon>
        <taxon>Neonectria</taxon>
    </lineage>
</organism>
<dbReference type="EMBL" id="JAZAVK010000019">
    <property type="protein sequence ID" value="KAK7430517.1"/>
    <property type="molecule type" value="Genomic_DNA"/>
</dbReference>
<reference evidence="4 5" key="1">
    <citation type="journal article" date="2025" name="Microbiol. Resour. Announc.">
        <title>Draft genome sequences for Neonectria magnoliae and Neonectria punicea, canker pathogens of Liriodendron tulipifera and Acer saccharum in West Virginia.</title>
        <authorList>
            <person name="Petronek H.M."/>
            <person name="Kasson M.T."/>
            <person name="Metheny A.M."/>
            <person name="Stauder C.M."/>
            <person name="Lovett B."/>
            <person name="Lynch S.C."/>
            <person name="Garnas J.R."/>
            <person name="Kasson L.R."/>
            <person name="Stajich J.E."/>
        </authorList>
    </citation>
    <scope>NUCLEOTIDE SEQUENCE [LARGE SCALE GENOMIC DNA]</scope>
    <source>
        <strain evidence="4 5">NRRL 64651</strain>
    </source>
</reference>
<dbReference type="PRINTS" id="PR00081">
    <property type="entry name" value="GDHRDH"/>
</dbReference>
<dbReference type="Pfam" id="PF00106">
    <property type="entry name" value="adh_short"/>
    <property type="match status" value="1"/>
</dbReference>
<dbReference type="PRINTS" id="PR00080">
    <property type="entry name" value="SDRFAMILY"/>
</dbReference>
<dbReference type="InterPro" id="IPR036291">
    <property type="entry name" value="NAD(P)-bd_dom_sf"/>
</dbReference>
<name>A0ABR1ICI6_9HYPO</name>